<feature type="transmembrane region" description="Helical" evidence="9">
    <location>
        <begin position="401"/>
        <end position="417"/>
    </location>
</feature>
<comment type="pathway">
    <text evidence="2">Protein modification; protein glycosylation.</text>
</comment>
<feature type="transmembrane region" description="Helical" evidence="9">
    <location>
        <begin position="365"/>
        <end position="389"/>
    </location>
</feature>
<dbReference type="InterPro" id="IPR007594">
    <property type="entry name" value="RFT1"/>
</dbReference>
<sequence length="526" mass="59251">MQIRSEGNAQNPMGDNQTLGRIAHSTGLNMISQVMIRLFSFLVNAIIIRFVSLNYIGIVNVRLTLLSTSILFLSREPMRKVCLDKGKEDWKSVCQLAWLCVPIGAFISLVLCFIWIYVLPDPNIPFYTPAVFIYAIAALICLTSEPFYIFTQLSLNTNIKVFVESEALFVRSVLNCLLLALFPSLRLVAFCLSELIYSLLYPILYLWKLRQLMNAPDSDALHAHSLHAFRPVFQPVPAGSMRLVLLFFKQSFLKQLLTEGEKYLLSFSSVSMHDQGIYEIVNNLGSLFARFLFQPLEEGAYLFFSQASTRGQNQGQQASTVCVLLLRCLCYFGSLVVTFGYSFASALLFLYGGASLATPVAVRMFRLYCVYVLLLGVNGTSEAFFMATAPTETLTQYNRKMVFFSVVFVVVSFLLTYPRLSRWYIVANCVNMLCRCVHHLLYIRRVVDSFSLARITPSLPWLSALLAVGCGLAYEEAALFPYTLRRLLIHLLVGVTTGVAMLGALVVCDRATLQRAKELLWKNKSE</sequence>
<evidence type="ECO:0000256" key="9">
    <source>
        <dbReference type="RuleBase" id="RU365067"/>
    </source>
</evidence>
<reference evidence="10" key="1">
    <citation type="submission" date="2016-05" db="EMBL/GenBank/DDBJ databases">
        <title>Nuclear genome of Blastocystis sp. subtype 1 NandII.</title>
        <authorList>
            <person name="Gentekaki E."/>
            <person name="Curtis B."/>
            <person name="Stairs C."/>
            <person name="Eme L."/>
            <person name="Herman E."/>
            <person name="Klimes V."/>
            <person name="Arias M.C."/>
            <person name="Elias M."/>
            <person name="Hilliou F."/>
            <person name="Klute M."/>
            <person name="Malik S.-B."/>
            <person name="Pightling A."/>
            <person name="Rachubinski R."/>
            <person name="Salas D."/>
            <person name="Schlacht A."/>
            <person name="Suga H."/>
            <person name="Archibald J."/>
            <person name="Ball S.G."/>
            <person name="Clark G."/>
            <person name="Dacks J."/>
            <person name="Van Der Giezen M."/>
            <person name="Tsaousis A."/>
            <person name="Roger A."/>
        </authorList>
    </citation>
    <scope>NUCLEOTIDE SEQUENCE [LARGE SCALE GENOMIC DNA]</scope>
    <source>
        <strain evidence="10">NandII</strain>
    </source>
</reference>
<feature type="transmembrane region" description="Helical" evidence="9">
    <location>
        <begin position="96"/>
        <end position="118"/>
    </location>
</feature>
<evidence type="ECO:0000256" key="8">
    <source>
        <dbReference type="ARBA" id="ARBA00045912"/>
    </source>
</evidence>
<keyword evidence="6 9" id="KW-1133">Transmembrane helix</keyword>
<dbReference type="GO" id="GO:0034203">
    <property type="term" value="P:glycolipid translocation"/>
    <property type="evidence" value="ECO:0007669"/>
    <property type="project" value="TreeGrafter"/>
</dbReference>
<feature type="transmembrane region" description="Helical" evidence="9">
    <location>
        <begin position="57"/>
        <end position="75"/>
    </location>
</feature>
<feature type="transmembrane region" description="Helical" evidence="9">
    <location>
        <begin position="161"/>
        <end position="181"/>
    </location>
</feature>
<protein>
    <recommendedName>
        <fullName evidence="9">Protein RFT1 homolog</fullName>
    </recommendedName>
</protein>
<comment type="caution">
    <text evidence="10">The sequence shown here is derived from an EMBL/GenBank/DDBJ whole genome shotgun (WGS) entry which is preliminary data.</text>
</comment>
<keyword evidence="4 9" id="KW-0812">Transmembrane</keyword>
<feature type="transmembrane region" description="Helical" evidence="9">
    <location>
        <begin position="329"/>
        <end position="353"/>
    </location>
</feature>
<keyword evidence="7 9" id="KW-0472">Membrane</keyword>
<dbReference type="GO" id="GO:0005789">
    <property type="term" value="C:endoplasmic reticulum membrane"/>
    <property type="evidence" value="ECO:0007669"/>
    <property type="project" value="UniProtKB-SubCell"/>
</dbReference>
<dbReference type="EMBL" id="LXWW01000210">
    <property type="protein sequence ID" value="OAO14807.1"/>
    <property type="molecule type" value="Genomic_DNA"/>
</dbReference>
<evidence type="ECO:0000256" key="2">
    <source>
        <dbReference type="ARBA" id="ARBA00004922"/>
    </source>
</evidence>
<dbReference type="Pfam" id="PF04506">
    <property type="entry name" value="Rft-1"/>
    <property type="match status" value="1"/>
</dbReference>
<comment type="similarity">
    <text evidence="3 9">Belongs to the RFT1 family.</text>
</comment>
<evidence type="ECO:0000256" key="3">
    <source>
        <dbReference type="ARBA" id="ARBA00010288"/>
    </source>
</evidence>
<evidence type="ECO:0000256" key="1">
    <source>
        <dbReference type="ARBA" id="ARBA00004477"/>
    </source>
</evidence>
<dbReference type="OrthoDB" id="9979195at2759"/>
<dbReference type="PANTHER" id="PTHR13117">
    <property type="entry name" value="ENDOPLASMIC RETICULUM MULTISPAN TRANSMEMBRANE PROTEIN-RELATED"/>
    <property type="match status" value="1"/>
</dbReference>
<feature type="transmembrane region" description="Helical" evidence="9">
    <location>
        <begin position="124"/>
        <end position="149"/>
    </location>
</feature>
<keyword evidence="5" id="KW-0256">Endoplasmic reticulum</keyword>
<evidence type="ECO:0000256" key="5">
    <source>
        <dbReference type="ARBA" id="ARBA00022824"/>
    </source>
</evidence>
<feature type="transmembrane region" description="Helical" evidence="9">
    <location>
        <begin position="455"/>
        <end position="475"/>
    </location>
</feature>
<dbReference type="GO" id="GO:0006488">
    <property type="term" value="P:dolichol-linked oligosaccharide biosynthetic process"/>
    <property type="evidence" value="ECO:0007669"/>
    <property type="project" value="InterPro"/>
</dbReference>
<organism evidence="10 11">
    <name type="scientific">Blastocystis sp. subtype 1 (strain ATCC 50177 / NandII)</name>
    <dbReference type="NCBI Taxonomy" id="478820"/>
    <lineage>
        <taxon>Eukaryota</taxon>
        <taxon>Sar</taxon>
        <taxon>Stramenopiles</taxon>
        <taxon>Bigyra</taxon>
        <taxon>Opalozoa</taxon>
        <taxon>Opalinata</taxon>
        <taxon>Blastocystidae</taxon>
        <taxon>Blastocystis</taxon>
    </lineage>
</organism>
<comment type="function">
    <text evidence="8 9">Intramembrane glycolipid transporter that operates in the biosynthetic pathway of dolichol-linked oligosaccharides, the glycan precursors employed in protein asparagine (N)-glycosylation. The sequential addition of sugars to dolichol pyrophosphate produces dolichol-linked oligosaccharides containing fourteen sugars, including two GlcNAcs, nine mannoses and three glucoses. Once assembled, the oligosaccharide is transferred from the lipid to nascent proteins by oligosaccharyltransferases. The assembly of dolichol-linked oligosaccharides begins on the cytosolic side of the endoplasmic reticulum membrane and finishes in its lumen. RFT1 could mediate the translocation of the cytosolically oriented intermediate DolPP-GlcNAc2Man5, produced by ALG11, into the ER lumen where dolichol-linked oligosaccharides assembly continues. However, the intramembrane lipid transporter activity could not be confirmed in vitro.</text>
</comment>
<feature type="transmembrane region" description="Helical" evidence="9">
    <location>
        <begin position="487"/>
        <end position="508"/>
    </location>
</feature>
<dbReference type="AlphaFoldDB" id="A0A196SF89"/>
<gene>
    <name evidence="10" type="ORF">AV274_3511</name>
</gene>
<evidence type="ECO:0000256" key="6">
    <source>
        <dbReference type="ARBA" id="ARBA00022989"/>
    </source>
</evidence>
<dbReference type="STRING" id="478820.A0A196SF89"/>
<keyword evidence="11" id="KW-1185">Reference proteome</keyword>
<comment type="subcellular location">
    <subcellularLocation>
        <location evidence="1 9">Endoplasmic reticulum membrane</location>
        <topology evidence="1 9">Multi-pass membrane protein</topology>
    </subcellularLocation>
</comment>
<evidence type="ECO:0000256" key="7">
    <source>
        <dbReference type="ARBA" id="ARBA00023136"/>
    </source>
</evidence>
<dbReference type="PANTHER" id="PTHR13117:SF5">
    <property type="entry name" value="PROTEIN RFT1 HOMOLOG"/>
    <property type="match status" value="1"/>
</dbReference>
<proteinExistence type="inferred from homology"/>
<dbReference type="Proteomes" id="UP000078348">
    <property type="component" value="Unassembled WGS sequence"/>
</dbReference>
<evidence type="ECO:0000313" key="11">
    <source>
        <dbReference type="Proteomes" id="UP000078348"/>
    </source>
</evidence>
<accession>A0A196SF89</accession>
<feature type="transmembrane region" description="Helical" evidence="9">
    <location>
        <begin position="34"/>
        <end position="51"/>
    </location>
</feature>
<evidence type="ECO:0000256" key="4">
    <source>
        <dbReference type="ARBA" id="ARBA00022692"/>
    </source>
</evidence>
<name>A0A196SF89_BLAHN</name>
<evidence type="ECO:0000313" key="10">
    <source>
        <dbReference type="EMBL" id="OAO14807.1"/>
    </source>
</evidence>